<dbReference type="AlphaFoldDB" id="A0A5M3MBD6"/>
<name>A0A5M3MBD6_CONPW</name>
<reference evidence="3" key="1">
    <citation type="journal article" date="2012" name="Science">
        <title>The Paleozoic origin of enzymatic lignin decomposition reconstructed from 31 fungal genomes.</title>
        <authorList>
            <person name="Floudas D."/>
            <person name="Binder M."/>
            <person name="Riley R."/>
            <person name="Barry K."/>
            <person name="Blanchette R.A."/>
            <person name="Henrissat B."/>
            <person name="Martinez A.T."/>
            <person name="Otillar R."/>
            <person name="Spatafora J.W."/>
            <person name="Yadav J.S."/>
            <person name="Aerts A."/>
            <person name="Benoit I."/>
            <person name="Boyd A."/>
            <person name="Carlson A."/>
            <person name="Copeland A."/>
            <person name="Coutinho P.M."/>
            <person name="de Vries R.P."/>
            <person name="Ferreira P."/>
            <person name="Findley K."/>
            <person name="Foster B."/>
            <person name="Gaskell J."/>
            <person name="Glotzer D."/>
            <person name="Gorecki P."/>
            <person name="Heitman J."/>
            <person name="Hesse C."/>
            <person name="Hori C."/>
            <person name="Igarashi K."/>
            <person name="Jurgens J.A."/>
            <person name="Kallen N."/>
            <person name="Kersten P."/>
            <person name="Kohler A."/>
            <person name="Kuees U."/>
            <person name="Kumar T.K.A."/>
            <person name="Kuo A."/>
            <person name="LaButti K."/>
            <person name="Larrondo L.F."/>
            <person name="Lindquist E."/>
            <person name="Ling A."/>
            <person name="Lombard V."/>
            <person name="Lucas S."/>
            <person name="Lundell T."/>
            <person name="Martin R."/>
            <person name="McLaughlin D.J."/>
            <person name="Morgenstern I."/>
            <person name="Morin E."/>
            <person name="Murat C."/>
            <person name="Nagy L.G."/>
            <person name="Nolan M."/>
            <person name="Ohm R.A."/>
            <person name="Patyshakuliyeva A."/>
            <person name="Rokas A."/>
            <person name="Ruiz-Duenas F.J."/>
            <person name="Sabat G."/>
            <person name="Salamov A."/>
            <person name="Samejima M."/>
            <person name="Schmutz J."/>
            <person name="Slot J.C."/>
            <person name="St John F."/>
            <person name="Stenlid J."/>
            <person name="Sun H."/>
            <person name="Sun S."/>
            <person name="Syed K."/>
            <person name="Tsang A."/>
            <person name="Wiebenga A."/>
            <person name="Young D."/>
            <person name="Pisabarro A."/>
            <person name="Eastwood D.C."/>
            <person name="Martin F."/>
            <person name="Cullen D."/>
            <person name="Grigoriev I.V."/>
            <person name="Hibbett D.S."/>
        </authorList>
    </citation>
    <scope>NUCLEOTIDE SEQUENCE [LARGE SCALE GENOMIC DNA]</scope>
    <source>
        <strain evidence="3">RWD-64-598 SS2</strain>
    </source>
</reference>
<sequence length="107" mass="12131">MYAAPPSVPVSSRLVDDPHSQSSTPDKLLMNTVDNLETRGVLHKRNRLQIDELLTMSKTTDDEIFEAEVKAWEARDNMESTGTDDVDNEGDVIEELPRLERSFKSRV</sequence>
<gene>
    <name evidence="2" type="ORF">CONPUDRAFT_157730</name>
</gene>
<evidence type="ECO:0000256" key="1">
    <source>
        <dbReference type="SAM" id="MobiDB-lite"/>
    </source>
</evidence>
<dbReference type="Proteomes" id="UP000053558">
    <property type="component" value="Unassembled WGS sequence"/>
</dbReference>
<evidence type="ECO:0000313" key="3">
    <source>
        <dbReference type="Proteomes" id="UP000053558"/>
    </source>
</evidence>
<feature type="region of interest" description="Disordered" evidence="1">
    <location>
        <begin position="1"/>
        <end position="31"/>
    </location>
</feature>
<dbReference type="KEGG" id="cput:CONPUDRAFT_157730"/>
<comment type="caution">
    <text evidence="2">The sequence shown here is derived from an EMBL/GenBank/DDBJ whole genome shotgun (WGS) entry which is preliminary data.</text>
</comment>
<protein>
    <submittedName>
        <fullName evidence="2">Uncharacterized protein</fullName>
    </submittedName>
</protein>
<dbReference type="GeneID" id="19203809"/>
<evidence type="ECO:0000313" key="2">
    <source>
        <dbReference type="EMBL" id="EIW76542.1"/>
    </source>
</evidence>
<dbReference type="RefSeq" id="XP_007772954.1">
    <property type="nucleotide sequence ID" value="XM_007774764.1"/>
</dbReference>
<accession>A0A5M3MBD6</accession>
<keyword evidence="3" id="KW-1185">Reference proteome</keyword>
<dbReference type="OrthoDB" id="162969at2759"/>
<organism evidence="2 3">
    <name type="scientific">Coniophora puteana (strain RWD-64-598)</name>
    <name type="common">Brown rot fungus</name>
    <dbReference type="NCBI Taxonomy" id="741705"/>
    <lineage>
        <taxon>Eukaryota</taxon>
        <taxon>Fungi</taxon>
        <taxon>Dikarya</taxon>
        <taxon>Basidiomycota</taxon>
        <taxon>Agaricomycotina</taxon>
        <taxon>Agaricomycetes</taxon>
        <taxon>Agaricomycetidae</taxon>
        <taxon>Boletales</taxon>
        <taxon>Coniophorineae</taxon>
        <taxon>Coniophoraceae</taxon>
        <taxon>Coniophora</taxon>
    </lineage>
</organism>
<dbReference type="EMBL" id="JH711585">
    <property type="protein sequence ID" value="EIW76542.1"/>
    <property type="molecule type" value="Genomic_DNA"/>
</dbReference>
<proteinExistence type="predicted"/>